<gene>
    <name evidence="1" type="ORF">JDA50_15555</name>
</gene>
<protein>
    <submittedName>
        <fullName evidence="1">Uncharacterized protein</fullName>
    </submittedName>
</protein>
<proteinExistence type="predicted"/>
<dbReference type="EMBL" id="JAEFCT010000013">
    <property type="protein sequence ID" value="MBK1445832.1"/>
    <property type="molecule type" value="Genomic_DNA"/>
</dbReference>
<evidence type="ECO:0000313" key="1">
    <source>
        <dbReference type="EMBL" id="MBK1445832.1"/>
    </source>
</evidence>
<accession>A0A8I1L2W9</accession>
<dbReference type="Proteomes" id="UP000660083">
    <property type="component" value="Unassembled WGS sequence"/>
</dbReference>
<dbReference type="AlphaFoldDB" id="A0A8I1L2W9"/>
<reference evidence="1" key="1">
    <citation type="submission" date="2020-12" db="EMBL/GenBank/DDBJ databases">
        <authorList>
            <person name="Chopjitt P."/>
        </authorList>
    </citation>
    <scope>NUCLEOTIDE SEQUENCE</scope>
    <source>
        <strain evidence="1">AP1</strain>
    </source>
</reference>
<evidence type="ECO:0000313" key="2">
    <source>
        <dbReference type="Proteomes" id="UP000660083"/>
    </source>
</evidence>
<name>A0A8I1L2W9_ACIPI</name>
<sequence length="156" mass="18555">MNSNLQRANQVFEYFSPSIIKLIDGLPEHELVFTLCKNLIMEIANIDDLTKETDMHFSYLFTASKAKDSEHSQFINAVYLLSSQEVKVLIQHFHYRDEVTKYWVELPRREVFLAMKENEFYHPQEGNRLTAEQYYQIVFPYFVPTEGFIKIWESIS</sequence>
<dbReference type="RefSeq" id="WP_002117404.1">
    <property type="nucleotide sequence ID" value="NZ_AMST01000053.1"/>
</dbReference>
<organism evidence="1 2">
    <name type="scientific">Acinetobacter pittii</name>
    <name type="common">Acinetobacter genomosp. 3</name>
    <dbReference type="NCBI Taxonomy" id="48296"/>
    <lineage>
        <taxon>Bacteria</taxon>
        <taxon>Pseudomonadati</taxon>
        <taxon>Pseudomonadota</taxon>
        <taxon>Gammaproteobacteria</taxon>
        <taxon>Moraxellales</taxon>
        <taxon>Moraxellaceae</taxon>
        <taxon>Acinetobacter</taxon>
        <taxon>Acinetobacter calcoaceticus/baumannii complex</taxon>
    </lineage>
</organism>
<comment type="caution">
    <text evidence="1">The sequence shown here is derived from an EMBL/GenBank/DDBJ whole genome shotgun (WGS) entry which is preliminary data.</text>
</comment>